<proteinExistence type="predicted"/>
<accession>A0A0L6VJW7</accession>
<sequence length="92" mass="10831">MGVSFDNEEIRLIKDKQQLTKAVKARLAYLRLGPTFWHQIHNDLQDHMRQGQIYRFLFAQIILKKNRSLWNGTNNVNTVFADEPSHPIRNQG</sequence>
<comment type="caution">
    <text evidence="1">The sequence shown here is derived from an EMBL/GenBank/DDBJ whole genome shotgun (WGS) entry which is preliminary data.</text>
</comment>
<dbReference type="VEuPathDB" id="FungiDB:VP01_1458g6"/>
<organism evidence="1 2">
    <name type="scientific">Puccinia sorghi</name>
    <dbReference type="NCBI Taxonomy" id="27349"/>
    <lineage>
        <taxon>Eukaryota</taxon>
        <taxon>Fungi</taxon>
        <taxon>Dikarya</taxon>
        <taxon>Basidiomycota</taxon>
        <taxon>Pucciniomycotina</taxon>
        <taxon>Pucciniomycetes</taxon>
        <taxon>Pucciniales</taxon>
        <taxon>Pucciniaceae</taxon>
        <taxon>Puccinia</taxon>
    </lineage>
</organism>
<evidence type="ECO:0000313" key="2">
    <source>
        <dbReference type="Proteomes" id="UP000037035"/>
    </source>
</evidence>
<evidence type="ECO:0000313" key="1">
    <source>
        <dbReference type="EMBL" id="KNZ61063.1"/>
    </source>
</evidence>
<reference evidence="1 2" key="1">
    <citation type="submission" date="2015-08" db="EMBL/GenBank/DDBJ databases">
        <title>Next Generation Sequencing and Analysis of the Genome of Puccinia sorghi L Schw, the Causal Agent of Maize Common Rust.</title>
        <authorList>
            <person name="Rochi L."/>
            <person name="Burguener G."/>
            <person name="Darino M."/>
            <person name="Turjanski A."/>
            <person name="Kreff E."/>
            <person name="Dieguez M.J."/>
            <person name="Sacco F."/>
        </authorList>
    </citation>
    <scope>NUCLEOTIDE SEQUENCE [LARGE SCALE GENOMIC DNA]</scope>
    <source>
        <strain evidence="1 2">RO10H11247</strain>
    </source>
</reference>
<dbReference type="Proteomes" id="UP000037035">
    <property type="component" value="Unassembled WGS sequence"/>
</dbReference>
<name>A0A0L6VJW7_9BASI</name>
<dbReference type="EMBL" id="LAVV01005098">
    <property type="protein sequence ID" value="KNZ61063.1"/>
    <property type="molecule type" value="Genomic_DNA"/>
</dbReference>
<dbReference type="AlphaFoldDB" id="A0A0L6VJW7"/>
<keyword evidence="2" id="KW-1185">Reference proteome</keyword>
<gene>
    <name evidence="1" type="ORF">VP01_1458g6</name>
</gene>
<dbReference type="OrthoDB" id="2500287at2759"/>
<protein>
    <submittedName>
        <fullName evidence="1">Uncharacterized protein</fullName>
    </submittedName>
</protein>